<accession>A0A8S5TYW7</accession>
<keyword evidence="1" id="KW-0472">Membrane</keyword>
<keyword evidence="1" id="KW-1133">Transmembrane helix</keyword>
<evidence type="ECO:0000256" key="1">
    <source>
        <dbReference type="SAM" id="Phobius"/>
    </source>
</evidence>
<evidence type="ECO:0000313" key="2">
    <source>
        <dbReference type="EMBL" id="DAF87398.1"/>
    </source>
</evidence>
<sequence length="280" mass="32198">MYTYLFFHHCNCRLTSESMSYNCIIPKFLQDYTYIFAFFLRHFIYAIFKTNRRIILFLLLDNIQNAFKVIYGIFFHNHLHNHILVYKTRSLSTSRHITSSPHAANDFLGNTLDTIALSILRQSDGKTTIEVYKDNLISVLATILNGLAKRLPRDVSSISDNINIIHAQVPVNLVIEVTSNILLILKIISRRIELRVICHIGETNIVTGNDLGVKVSIMLTRPSALAASGHACENIKVSHVYLFLLAFSVNILYHFNMRIVNKKNRVTSIKEVTLYNVWRK</sequence>
<dbReference type="EMBL" id="BK015962">
    <property type="protein sequence ID" value="DAF87398.1"/>
    <property type="molecule type" value="Genomic_DNA"/>
</dbReference>
<reference evidence="2" key="1">
    <citation type="journal article" date="2021" name="Proc. Natl. Acad. Sci. U.S.A.">
        <title>A Catalog of Tens of Thousands of Viruses from Human Metagenomes Reveals Hidden Associations with Chronic Diseases.</title>
        <authorList>
            <person name="Tisza M.J."/>
            <person name="Buck C.B."/>
        </authorList>
    </citation>
    <scope>NUCLEOTIDE SEQUENCE</scope>
    <source>
        <strain evidence="2">CtnPP24</strain>
    </source>
</reference>
<proteinExistence type="predicted"/>
<keyword evidence="1" id="KW-0812">Transmembrane</keyword>
<feature type="transmembrane region" description="Helical" evidence="1">
    <location>
        <begin position="238"/>
        <end position="255"/>
    </location>
</feature>
<name>A0A8S5TYW7_9CAUD</name>
<organism evidence="2">
    <name type="scientific">Siphoviridae sp. ctnPP24</name>
    <dbReference type="NCBI Taxonomy" id="2825662"/>
    <lineage>
        <taxon>Viruses</taxon>
        <taxon>Duplodnaviria</taxon>
        <taxon>Heunggongvirae</taxon>
        <taxon>Uroviricota</taxon>
        <taxon>Caudoviricetes</taxon>
    </lineage>
</organism>
<protein>
    <submittedName>
        <fullName evidence="2">Uncharacterized protein</fullName>
    </submittedName>
</protein>